<dbReference type="InterPro" id="IPR006533">
    <property type="entry name" value="T6SS_Vgr_RhsGE"/>
</dbReference>
<reference evidence="4 5" key="1">
    <citation type="submission" date="2018-12" db="EMBL/GenBank/DDBJ databases">
        <title>Characterization and Draft Genome of Vibrio anguillarum J360 Marine Pathogen Isolated from an Outbreak in Lumpfish (Cyclopterus lumpus).</title>
        <authorList>
            <person name="Vasquez J.I."/>
            <person name="Cao T."/>
            <person name="Chakraborty S."/>
            <person name="Gnanagobal H."/>
            <person name="Wescot J."/>
            <person name="Boyce D."/>
            <person name="Santander J."/>
        </authorList>
    </citation>
    <scope>NUCLEOTIDE SEQUENCE [LARGE SCALE GENOMIC DNA]</scope>
    <source>
        <strain evidence="4 5">J360</strain>
    </source>
</reference>
<dbReference type="InterPro" id="IPR017847">
    <property type="entry name" value="T6SS_RhsGE_Vgr_subset"/>
</dbReference>
<feature type="domain" description="Gp5/Type VI secretion system Vgr C-terminal trimerisation" evidence="3">
    <location>
        <begin position="477"/>
        <end position="580"/>
    </location>
</feature>
<dbReference type="NCBIfam" id="TIGR01646">
    <property type="entry name" value="vgr_GE"/>
    <property type="match status" value="1"/>
</dbReference>
<feature type="domain" description="Gp5/Type VI secretion system Vgr protein OB-fold" evidence="2">
    <location>
        <begin position="393"/>
        <end position="459"/>
    </location>
</feature>
<dbReference type="InterPro" id="IPR050708">
    <property type="entry name" value="T6SS_VgrG/RHS"/>
</dbReference>
<dbReference type="InterPro" id="IPR054030">
    <property type="entry name" value="Gp5_Vgr_C"/>
</dbReference>
<sequence>MATLNFTLKVDGLADDAFVVREYQGQESLSESALANGEPCYGFRYHIELASRQSILSAIDVVDKTAQLTVFRNGGVVQRVHGIVRQFSKGDIGHHHTFYSLTLVPALERLSLRQNSRIFQLKTVPEVLSIVLQEMGIDDYAFALKRECLQREFCVQYRETDIHFLHRLAAEEGLVYHLLHEEGKHTLIFSDDSQSLTKLDTPIPYNVLSGGIADTPYISNLISHTQSQVAESQLADYSFKKPTYGFKQSALGTAMDYQQTHYEHFDFPGRFKDDESGKAFNQIRLEYLRRQARTAQGQSNEARLQAGTLFDLVEHLDDSANRDWVVVQVNHQGRQPQALEESGGSGATTYSNQFTLIPADVTWRATPHTKPQVDGPCIAHVVGPDGEEIFCDEYGRVKLHFPWDRYSNGDEHGSCWVRVSQGWAGSQYGMMAIPRIGHEVIVDFLNGDPDQPIVTGRAYHATNKAPYTLPDNKTKTVLRSETHQGEGFNELSFEDQAGQEKIYLHAQKDYEALVLNDATTHIKHDKHLTVDNDQFSHIKNNQHLTVEGESRQKIALDRSLDVGGSLHQKIGEKTVFDSGNEVHLKAGNKLVLDAGNEITIKAAGSFIKVDGGGVHLVGPAINLNSGGSAGSGSGYGGVVAALPMGLAAPSAPDELVLSLPTASLIQQVIADIKTEMPITQVCQKRSDGSCPLSDCPCGNNK</sequence>
<dbReference type="Pfam" id="PF04717">
    <property type="entry name" value="Phage_base_V"/>
    <property type="match status" value="1"/>
</dbReference>
<dbReference type="SUPFAM" id="SSF69349">
    <property type="entry name" value="Phage fibre proteins"/>
    <property type="match status" value="1"/>
</dbReference>
<dbReference type="Gene3D" id="3.55.50.10">
    <property type="entry name" value="Baseplate protein-like domains"/>
    <property type="match status" value="1"/>
</dbReference>
<dbReference type="Gene3D" id="2.40.50.230">
    <property type="entry name" value="Gp5 N-terminal domain"/>
    <property type="match status" value="1"/>
</dbReference>
<name>A0A289G9F6_VIBAN</name>
<accession>A0A289G9F6</accession>
<evidence type="ECO:0000313" key="4">
    <source>
        <dbReference type="EMBL" id="AZS25314.1"/>
    </source>
</evidence>
<protein>
    <submittedName>
        <fullName evidence="4">Type VI secretion system tip protein VgrG</fullName>
    </submittedName>
</protein>
<evidence type="ECO:0000313" key="5">
    <source>
        <dbReference type="Proteomes" id="UP000256923"/>
    </source>
</evidence>
<dbReference type="NCBIfam" id="TIGR03361">
    <property type="entry name" value="VI_Rhs_Vgr"/>
    <property type="match status" value="1"/>
</dbReference>
<dbReference type="AlphaFoldDB" id="A0A289G9F6"/>
<organism evidence="4 5">
    <name type="scientific">Vibrio anguillarum</name>
    <name type="common">Listonella anguillarum</name>
    <dbReference type="NCBI Taxonomy" id="55601"/>
    <lineage>
        <taxon>Bacteria</taxon>
        <taxon>Pseudomonadati</taxon>
        <taxon>Pseudomonadota</taxon>
        <taxon>Gammaproteobacteria</taxon>
        <taxon>Vibrionales</taxon>
        <taxon>Vibrionaceae</taxon>
        <taxon>Vibrio</taxon>
    </lineage>
</organism>
<dbReference type="Proteomes" id="UP000256923">
    <property type="component" value="Chromosome 1"/>
</dbReference>
<dbReference type="RefSeq" id="WP_019281918.1">
    <property type="nucleotide sequence ID" value="NZ_CP023054.1"/>
</dbReference>
<gene>
    <name evidence="4" type="primary">tssI</name>
    <name evidence="4" type="ORF">DYL72_10015</name>
</gene>
<evidence type="ECO:0000256" key="1">
    <source>
        <dbReference type="ARBA" id="ARBA00005558"/>
    </source>
</evidence>
<dbReference type="Gene3D" id="4.10.220.110">
    <property type="match status" value="1"/>
</dbReference>
<dbReference type="Gene3D" id="2.30.110.50">
    <property type="match status" value="1"/>
</dbReference>
<dbReference type="InterPro" id="IPR006531">
    <property type="entry name" value="Gp5/Vgr_OB"/>
</dbReference>
<dbReference type="PANTHER" id="PTHR32305:SF11">
    <property type="entry name" value="TYPE VI SECRETION SYSTEM SPIKE PROTEIN VGRG3"/>
    <property type="match status" value="1"/>
</dbReference>
<dbReference type="InterPro" id="IPR037026">
    <property type="entry name" value="Vgr_OB-fold_dom_sf"/>
</dbReference>
<evidence type="ECO:0000259" key="2">
    <source>
        <dbReference type="Pfam" id="PF04717"/>
    </source>
</evidence>
<comment type="similarity">
    <text evidence="1">Belongs to the VgrG protein family.</text>
</comment>
<dbReference type="PANTHER" id="PTHR32305">
    <property type="match status" value="1"/>
</dbReference>
<proteinExistence type="inferred from homology"/>
<dbReference type="SUPFAM" id="SSF69279">
    <property type="entry name" value="Phage tail proteins"/>
    <property type="match status" value="2"/>
</dbReference>
<evidence type="ECO:0000259" key="3">
    <source>
        <dbReference type="Pfam" id="PF22178"/>
    </source>
</evidence>
<dbReference type="Pfam" id="PF05954">
    <property type="entry name" value="Phage_GPD"/>
    <property type="match status" value="1"/>
</dbReference>
<dbReference type="Pfam" id="PF22178">
    <property type="entry name" value="Gp5_trimer_C"/>
    <property type="match status" value="1"/>
</dbReference>
<dbReference type="EMBL" id="CP034672">
    <property type="protein sequence ID" value="AZS25314.1"/>
    <property type="molecule type" value="Genomic_DNA"/>
</dbReference>
<dbReference type="SUPFAM" id="SSF69255">
    <property type="entry name" value="gp5 N-terminal domain-like"/>
    <property type="match status" value="1"/>
</dbReference>